<evidence type="ECO:0000256" key="2">
    <source>
        <dbReference type="ARBA" id="ARBA00005417"/>
    </source>
</evidence>
<evidence type="ECO:0000256" key="9">
    <source>
        <dbReference type="ARBA" id="ARBA00022967"/>
    </source>
</evidence>
<dbReference type="EC" id="3.6.3.17" evidence="12"/>
<evidence type="ECO:0000256" key="4">
    <source>
        <dbReference type="ARBA" id="ARBA00022475"/>
    </source>
</evidence>
<dbReference type="EMBL" id="CP020330">
    <property type="protein sequence ID" value="AQZ51451.1"/>
    <property type="molecule type" value="Genomic_DNA"/>
</dbReference>
<dbReference type="CDD" id="cd03216">
    <property type="entry name" value="ABC_Carb_Monos_I"/>
    <property type="match status" value="1"/>
</dbReference>
<dbReference type="CDD" id="cd03215">
    <property type="entry name" value="ABC_Carb_Monos_II"/>
    <property type="match status" value="1"/>
</dbReference>
<dbReference type="AlphaFoldDB" id="A0A1U9Z182"/>
<dbReference type="PROSITE" id="PS00211">
    <property type="entry name" value="ABC_TRANSPORTER_1"/>
    <property type="match status" value="1"/>
</dbReference>
<keyword evidence="9" id="KW-1278">Translocase</keyword>
<keyword evidence="6" id="KW-0677">Repeat</keyword>
<evidence type="ECO:0000256" key="5">
    <source>
        <dbReference type="ARBA" id="ARBA00022597"/>
    </source>
</evidence>
<evidence type="ECO:0000256" key="6">
    <source>
        <dbReference type="ARBA" id="ARBA00022737"/>
    </source>
</evidence>
<dbReference type="GO" id="GO:0005886">
    <property type="term" value="C:plasma membrane"/>
    <property type="evidence" value="ECO:0007669"/>
    <property type="project" value="UniProtKB-SubCell"/>
</dbReference>
<name>A0A1U9Z182_9HYPH</name>
<keyword evidence="8 12" id="KW-0067">ATP-binding</keyword>
<dbReference type="SUPFAM" id="SSF52540">
    <property type="entry name" value="P-loop containing nucleoside triphosphate hydrolases"/>
    <property type="match status" value="2"/>
</dbReference>
<proteinExistence type="inferred from homology"/>
<sequence length="497" mass="53325">MGGIVVQALLEVHGLGKSFSGVPALIDGAFRLMPGSVHALCGGNGAGKSTFLKIVMGIQPRDRGTIKRNGETVQFSSPGEALANGISIIEQELSPVPAMTVAENIFLGREPSGAFGRIDFKSMNAKAQELLDGLKFTIRATDMMMDLTVAQTQLVEIAKALSYDAEVIIMDEPTSALGEAEADQLFEAVKTLKARGKGVIYVSHRLSEIFTICDSYTVFRDGRFVEDGALADIDKDRLISLIVGRPLTEEFVKDNTAGTEPTLRVEGLAANHGVRDVSFEAHRGEILALYGLMGSGRSEIFDRLFGLSDETAGTIEINGVRREISRPAEAIAAGLAYVTEDRKVSGLVLTGDVRENLCLATLDRMSTPLMMNGRAETEAAGRMVETLNIKTASLKLGVSNLSGGNQQKVVLGKWFLTEPNVLLLDEPTRGVDVGAKREIYRVMSDFAKAGGTVVMISSETDEVLGMADRAIVMRDGRVAGTLDRAEMSAEKLLHLAA</sequence>
<dbReference type="InterPro" id="IPR017871">
    <property type="entry name" value="ABC_transporter-like_CS"/>
</dbReference>
<dbReference type="eggNOG" id="COG1129">
    <property type="taxonomic scope" value="Bacteria"/>
</dbReference>
<comment type="subcellular location">
    <subcellularLocation>
        <location evidence="1">Cell membrane</location>
        <topology evidence="1">Peripheral membrane protein</topology>
    </subcellularLocation>
</comment>
<evidence type="ECO:0000256" key="7">
    <source>
        <dbReference type="ARBA" id="ARBA00022741"/>
    </source>
</evidence>
<dbReference type="GO" id="GO:0005524">
    <property type="term" value="F:ATP binding"/>
    <property type="evidence" value="ECO:0007669"/>
    <property type="project" value="UniProtKB-KW"/>
</dbReference>
<dbReference type="GO" id="GO:0016887">
    <property type="term" value="F:ATP hydrolysis activity"/>
    <property type="evidence" value="ECO:0007669"/>
    <property type="project" value="InterPro"/>
</dbReference>
<evidence type="ECO:0000313" key="13">
    <source>
        <dbReference type="Proteomes" id="UP000191135"/>
    </source>
</evidence>
<reference evidence="12 13" key="1">
    <citation type="submission" date="2017-03" db="EMBL/GenBank/DDBJ databases">
        <title>Foreign affairs: Plasmid Transfer between Roseobacters and Rhizobia.</title>
        <authorList>
            <person name="Bartling P."/>
            <person name="Bunk B."/>
            <person name="Overmann J."/>
            <person name="Brinkmann H."/>
            <person name="Petersen J."/>
        </authorList>
    </citation>
    <scope>NUCLEOTIDE SEQUENCE [LARGE SCALE GENOMIC DNA]</scope>
    <source>
        <strain evidence="12 13">MACL11</strain>
    </source>
</reference>
<keyword evidence="5" id="KW-0762">Sugar transport</keyword>
<dbReference type="STRING" id="1122214.Mame_02113"/>
<keyword evidence="7" id="KW-0547">Nucleotide-binding</keyword>
<dbReference type="InterPro" id="IPR050107">
    <property type="entry name" value="ABC_carbohydrate_import_ATPase"/>
</dbReference>
<dbReference type="InterPro" id="IPR003593">
    <property type="entry name" value="AAA+_ATPase"/>
</dbReference>
<feature type="domain" description="ABC transporter" evidence="11">
    <location>
        <begin position="10"/>
        <end position="246"/>
    </location>
</feature>
<evidence type="ECO:0000256" key="10">
    <source>
        <dbReference type="ARBA" id="ARBA00023136"/>
    </source>
</evidence>
<keyword evidence="13" id="KW-1185">Reference proteome</keyword>
<evidence type="ECO:0000256" key="3">
    <source>
        <dbReference type="ARBA" id="ARBA00022448"/>
    </source>
</evidence>
<feature type="domain" description="ABC transporter" evidence="11">
    <location>
        <begin position="257"/>
        <end position="495"/>
    </location>
</feature>
<dbReference type="KEGG" id="mmed:Mame_02113"/>
<organism evidence="12 13">
    <name type="scientific">Martelella mediterranea DSM 17316</name>
    <dbReference type="NCBI Taxonomy" id="1122214"/>
    <lineage>
        <taxon>Bacteria</taxon>
        <taxon>Pseudomonadati</taxon>
        <taxon>Pseudomonadota</taxon>
        <taxon>Alphaproteobacteria</taxon>
        <taxon>Hyphomicrobiales</taxon>
        <taxon>Aurantimonadaceae</taxon>
        <taxon>Martelella</taxon>
    </lineage>
</organism>
<gene>
    <name evidence="12" type="primary">rbsA_10</name>
    <name evidence="12" type="ORF">Mame_02113</name>
</gene>
<dbReference type="FunFam" id="3.40.50.300:FF:000127">
    <property type="entry name" value="Ribose import ATP-binding protein RbsA"/>
    <property type="match status" value="1"/>
</dbReference>
<dbReference type="PANTHER" id="PTHR43790:SF3">
    <property type="entry name" value="D-ALLOSE IMPORT ATP-BINDING PROTEIN ALSA-RELATED"/>
    <property type="match status" value="1"/>
</dbReference>
<protein>
    <submittedName>
        <fullName evidence="12">Ribose import ATP-binding protein RbsA</fullName>
        <ecNumber evidence="12">3.6.3.17</ecNumber>
    </submittedName>
</protein>
<dbReference type="InterPro" id="IPR003439">
    <property type="entry name" value="ABC_transporter-like_ATP-bd"/>
</dbReference>
<keyword evidence="3" id="KW-0813">Transport</keyword>
<comment type="similarity">
    <text evidence="2">Belongs to the ABC transporter superfamily.</text>
</comment>
<keyword evidence="4" id="KW-1003">Cell membrane</keyword>
<evidence type="ECO:0000259" key="11">
    <source>
        <dbReference type="PROSITE" id="PS50893"/>
    </source>
</evidence>
<dbReference type="Pfam" id="PF00005">
    <property type="entry name" value="ABC_tran"/>
    <property type="match status" value="2"/>
</dbReference>
<dbReference type="InterPro" id="IPR027417">
    <property type="entry name" value="P-loop_NTPase"/>
</dbReference>
<dbReference type="PANTHER" id="PTHR43790">
    <property type="entry name" value="CARBOHYDRATE TRANSPORT ATP-BINDING PROTEIN MG119-RELATED"/>
    <property type="match status" value="1"/>
</dbReference>
<accession>A0A1U9Z182</accession>
<evidence type="ECO:0000256" key="1">
    <source>
        <dbReference type="ARBA" id="ARBA00004202"/>
    </source>
</evidence>
<keyword evidence="10" id="KW-0472">Membrane</keyword>
<dbReference type="PROSITE" id="PS50893">
    <property type="entry name" value="ABC_TRANSPORTER_2"/>
    <property type="match status" value="2"/>
</dbReference>
<dbReference type="SMART" id="SM00382">
    <property type="entry name" value="AAA"/>
    <property type="match status" value="2"/>
</dbReference>
<keyword evidence="12" id="KW-0378">Hydrolase</keyword>
<dbReference type="Gene3D" id="3.40.50.300">
    <property type="entry name" value="P-loop containing nucleotide triphosphate hydrolases"/>
    <property type="match status" value="2"/>
</dbReference>
<dbReference type="Proteomes" id="UP000191135">
    <property type="component" value="Chromosome"/>
</dbReference>
<evidence type="ECO:0000256" key="8">
    <source>
        <dbReference type="ARBA" id="ARBA00022840"/>
    </source>
</evidence>
<evidence type="ECO:0000313" key="12">
    <source>
        <dbReference type="EMBL" id="AQZ51451.1"/>
    </source>
</evidence>